<dbReference type="NCBIfam" id="TIGR01549">
    <property type="entry name" value="HAD-SF-IA-v1"/>
    <property type="match status" value="1"/>
</dbReference>
<accession>A0A087CYA6</accession>
<dbReference type="SFLD" id="SFLDG01129">
    <property type="entry name" value="C1.5:_HAD__Beta-PGM__Phosphata"/>
    <property type="match status" value="1"/>
</dbReference>
<dbReference type="RefSeq" id="WP_044089441.1">
    <property type="nucleotide sequence ID" value="NZ_JDUW01000009.1"/>
</dbReference>
<dbReference type="EMBL" id="JGZK01000001">
    <property type="protein sequence ID" value="KFI88256.1"/>
    <property type="molecule type" value="Genomic_DNA"/>
</dbReference>
<dbReference type="PANTHER" id="PTHR18901">
    <property type="entry name" value="2-DEOXYGLUCOSE-6-PHOSPHATE PHOSPHATASE 2"/>
    <property type="match status" value="1"/>
</dbReference>
<dbReference type="CDD" id="cd07505">
    <property type="entry name" value="HAD_BPGM-like"/>
    <property type="match status" value="1"/>
</dbReference>
<sequence length="223" mass="24002">MLLKAVFWDLDGTLIDSEPLWHDGEIEIAHANGGDWNEDLGWMCSGTPVPNVARNMIERGCTLSVEEIDKQLKDYVYNAEVAHLPWIPGVREVLHSLKDAGIPSMLVTTSPRRMAENIMKQSEGLFAGYVCGDDPYEHKPNPAPYLAAAAKLGIAEEDMPKCVVLEDSASGLKAGAASGATLIAQTGWIRTDNSGLGQFASIDSYDGIDAAALDGFVKQRLAG</sequence>
<dbReference type="EC" id="3.1.3.68" evidence="1"/>
<keyword evidence="2" id="KW-1185">Reference proteome</keyword>
<dbReference type="SUPFAM" id="SSF56784">
    <property type="entry name" value="HAD-like"/>
    <property type="match status" value="1"/>
</dbReference>
<dbReference type="AlphaFoldDB" id="A0A087CYA6"/>
<dbReference type="NCBIfam" id="TIGR01509">
    <property type="entry name" value="HAD-SF-IA-v3"/>
    <property type="match status" value="1"/>
</dbReference>
<dbReference type="eggNOG" id="COG0637">
    <property type="taxonomic scope" value="Bacteria"/>
</dbReference>
<comment type="caution">
    <text evidence="1">The sequence shown here is derived from an EMBL/GenBank/DDBJ whole genome shotgun (WGS) entry which is preliminary data.</text>
</comment>
<keyword evidence="1" id="KW-0378">Hydrolase</keyword>
<dbReference type="STRING" id="1437610.BREU_0357"/>
<dbReference type="InterPro" id="IPR023214">
    <property type="entry name" value="HAD_sf"/>
</dbReference>
<organism evidence="1 2">
    <name type="scientific">Bifidobacterium reuteri DSM 23975</name>
    <dbReference type="NCBI Taxonomy" id="1437610"/>
    <lineage>
        <taxon>Bacteria</taxon>
        <taxon>Bacillati</taxon>
        <taxon>Actinomycetota</taxon>
        <taxon>Actinomycetes</taxon>
        <taxon>Bifidobacteriales</taxon>
        <taxon>Bifidobacteriaceae</taxon>
        <taxon>Bifidobacterium</taxon>
    </lineage>
</organism>
<gene>
    <name evidence="1" type="ORF">BREU_0357</name>
</gene>
<name>A0A087CYA6_9BIFI</name>
<reference evidence="1 2" key="1">
    <citation type="submission" date="2014-03" db="EMBL/GenBank/DDBJ databases">
        <title>Genomics of Bifidobacteria.</title>
        <authorList>
            <person name="Ventura M."/>
            <person name="Milani C."/>
            <person name="Lugli G.A."/>
        </authorList>
    </citation>
    <scope>NUCLEOTIDE SEQUENCE [LARGE SCALE GENOMIC DNA]</scope>
    <source>
        <strain evidence="1 2">DSM 23975</strain>
    </source>
</reference>
<dbReference type="InterPro" id="IPR036412">
    <property type="entry name" value="HAD-like_sf"/>
</dbReference>
<dbReference type="InterPro" id="IPR006439">
    <property type="entry name" value="HAD-SF_hydro_IA"/>
</dbReference>
<dbReference type="Pfam" id="PF00702">
    <property type="entry name" value="Hydrolase"/>
    <property type="match status" value="1"/>
</dbReference>
<dbReference type="SFLD" id="SFLDS00003">
    <property type="entry name" value="Haloacid_Dehalogenase"/>
    <property type="match status" value="1"/>
</dbReference>
<evidence type="ECO:0000313" key="1">
    <source>
        <dbReference type="EMBL" id="KFI88256.1"/>
    </source>
</evidence>
<dbReference type="InterPro" id="IPR023198">
    <property type="entry name" value="PGP-like_dom2"/>
</dbReference>
<dbReference type="OrthoDB" id="9797743at2"/>
<dbReference type="GO" id="GO:0003850">
    <property type="term" value="F:2-deoxyglucose-6-phosphatase activity"/>
    <property type="evidence" value="ECO:0007669"/>
    <property type="project" value="UniProtKB-EC"/>
</dbReference>
<protein>
    <submittedName>
        <fullName evidence="1">HAD-superfamily hydrolase</fullName>
        <ecNumber evidence="1">3.1.3.23</ecNumber>
        <ecNumber evidence="1">3.1.3.68</ecNumber>
    </submittedName>
</protein>
<dbReference type="Gene3D" id="3.40.50.1000">
    <property type="entry name" value="HAD superfamily/HAD-like"/>
    <property type="match status" value="1"/>
</dbReference>
<dbReference type="PANTHER" id="PTHR18901:SF38">
    <property type="entry name" value="PSEUDOURIDINE-5'-PHOSPHATASE"/>
    <property type="match status" value="1"/>
</dbReference>
<dbReference type="EC" id="3.1.3.23" evidence="1"/>
<evidence type="ECO:0000313" key="2">
    <source>
        <dbReference type="Proteomes" id="UP000028984"/>
    </source>
</evidence>
<dbReference type="Proteomes" id="UP000028984">
    <property type="component" value="Unassembled WGS sequence"/>
</dbReference>
<proteinExistence type="predicted"/>
<dbReference type="Gene3D" id="1.10.150.240">
    <property type="entry name" value="Putative phosphatase, domain 2"/>
    <property type="match status" value="1"/>
</dbReference>